<dbReference type="InterPro" id="IPR004358">
    <property type="entry name" value="Sig_transdc_His_kin-like_C"/>
</dbReference>
<evidence type="ECO:0000259" key="21">
    <source>
        <dbReference type="PROSITE" id="PS50110"/>
    </source>
</evidence>
<protein>
    <recommendedName>
        <fullName evidence="15">Sensory/regulatory protein RpfC</fullName>
        <ecNumber evidence="3">2.7.13.3</ecNumber>
    </recommendedName>
</protein>
<dbReference type="PRINTS" id="PR00344">
    <property type="entry name" value="BCTRLSENSOR"/>
</dbReference>
<evidence type="ECO:0000256" key="17">
    <source>
        <dbReference type="PROSITE-ProRule" id="PRU00169"/>
    </source>
</evidence>
<dbReference type="CDD" id="cd00082">
    <property type="entry name" value="HisKA"/>
    <property type="match status" value="1"/>
</dbReference>
<evidence type="ECO:0000256" key="16">
    <source>
        <dbReference type="PROSITE-ProRule" id="PRU00110"/>
    </source>
</evidence>
<dbReference type="NCBIfam" id="TIGR00229">
    <property type="entry name" value="sensory_box"/>
    <property type="match status" value="1"/>
</dbReference>
<evidence type="ECO:0000256" key="18">
    <source>
        <dbReference type="SAM" id="Coils"/>
    </source>
</evidence>
<feature type="transmembrane region" description="Helical" evidence="19">
    <location>
        <begin position="12"/>
        <end position="30"/>
    </location>
</feature>
<feature type="domain" description="HPt" evidence="23">
    <location>
        <begin position="1042"/>
        <end position="1140"/>
    </location>
</feature>
<evidence type="ECO:0000256" key="1">
    <source>
        <dbReference type="ARBA" id="ARBA00000085"/>
    </source>
</evidence>
<evidence type="ECO:0000256" key="9">
    <source>
        <dbReference type="ARBA" id="ARBA00022777"/>
    </source>
</evidence>
<dbReference type="SMART" id="SM00387">
    <property type="entry name" value="HATPase_c"/>
    <property type="match status" value="1"/>
</dbReference>
<keyword evidence="18" id="KW-0175">Coiled coil</keyword>
<dbReference type="Proteomes" id="UP000252558">
    <property type="component" value="Unassembled WGS sequence"/>
</dbReference>
<feature type="modified residue" description="Phosphohistidine" evidence="16">
    <location>
        <position position="1081"/>
    </location>
</feature>
<keyword evidence="6" id="KW-0808">Transferase</keyword>
<evidence type="ECO:0000256" key="5">
    <source>
        <dbReference type="ARBA" id="ARBA00022553"/>
    </source>
</evidence>
<evidence type="ECO:0000256" key="8">
    <source>
        <dbReference type="ARBA" id="ARBA00022741"/>
    </source>
</evidence>
<evidence type="ECO:0000256" key="14">
    <source>
        <dbReference type="ARBA" id="ARBA00064003"/>
    </source>
</evidence>
<feature type="modified residue" description="4-aspartylphosphate" evidence="17">
    <location>
        <position position="949"/>
    </location>
</feature>
<dbReference type="InterPro" id="IPR003594">
    <property type="entry name" value="HATPase_dom"/>
</dbReference>
<dbReference type="FunFam" id="1.10.287.130:FF:000002">
    <property type="entry name" value="Two-component osmosensing histidine kinase"/>
    <property type="match status" value="1"/>
</dbReference>
<keyword evidence="25" id="KW-1185">Reference proteome</keyword>
<dbReference type="Gene3D" id="3.30.565.10">
    <property type="entry name" value="Histidine kinase-like ATPase, C-terminal domain"/>
    <property type="match status" value="1"/>
</dbReference>
<dbReference type="PROSITE" id="PS50112">
    <property type="entry name" value="PAS"/>
    <property type="match status" value="1"/>
</dbReference>
<dbReference type="Pfam" id="PF00072">
    <property type="entry name" value="Response_reg"/>
    <property type="match status" value="2"/>
</dbReference>
<dbReference type="SMART" id="SM00388">
    <property type="entry name" value="HisKA"/>
    <property type="match status" value="1"/>
</dbReference>
<dbReference type="InterPro" id="IPR005467">
    <property type="entry name" value="His_kinase_dom"/>
</dbReference>
<evidence type="ECO:0000259" key="22">
    <source>
        <dbReference type="PROSITE" id="PS50112"/>
    </source>
</evidence>
<dbReference type="Gene3D" id="3.30.450.20">
    <property type="entry name" value="PAS domain"/>
    <property type="match status" value="1"/>
</dbReference>
<comment type="subunit">
    <text evidence="14">At low DSF concentrations, interacts with RpfF.</text>
</comment>
<dbReference type="RefSeq" id="WP_114337090.1">
    <property type="nucleotide sequence ID" value="NZ_QPID01000002.1"/>
</dbReference>
<evidence type="ECO:0000256" key="12">
    <source>
        <dbReference type="ARBA" id="ARBA00023012"/>
    </source>
</evidence>
<dbReference type="InterPro" id="IPR011006">
    <property type="entry name" value="CheY-like_superfamily"/>
</dbReference>
<dbReference type="GO" id="GO:0005524">
    <property type="term" value="F:ATP binding"/>
    <property type="evidence" value="ECO:0007669"/>
    <property type="project" value="UniProtKB-KW"/>
</dbReference>
<evidence type="ECO:0000256" key="13">
    <source>
        <dbReference type="ARBA" id="ARBA00023136"/>
    </source>
</evidence>
<dbReference type="InterPro" id="IPR036890">
    <property type="entry name" value="HATPase_C_sf"/>
</dbReference>
<keyword evidence="12" id="KW-0902">Two-component regulatory system</keyword>
<dbReference type="InterPro" id="IPR035965">
    <property type="entry name" value="PAS-like_dom_sf"/>
</dbReference>
<keyword evidence="11 19" id="KW-1133">Transmembrane helix</keyword>
<dbReference type="Gene3D" id="1.10.287.130">
    <property type="match status" value="1"/>
</dbReference>
<evidence type="ECO:0000256" key="4">
    <source>
        <dbReference type="ARBA" id="ARBA00022475"/>
    </source>
</evidence>
<feature type="modified residue" description="4-aspartylphosphate" evidence="17">
    <location>
        <position position="808"/>
    </location>
</feature>
<comment type="caution">
    <text evidence="24">The sequence shown here is derived from an EMBL/GenBank/DDBJ whole genome shotgun (WGS) entry which is preliminary data.</text>
</comment>
<keyword evidence="4" id="KW-1003">Cell membrane</keyword>
<dbReference type="SUPFAM" id="SSF55785">
    <property type="entry name" value="PYP-like sensor domain (PAS domain)"/>
    <property type="match status" value="1"/>
</dbReference>
<keyword evidence="10" id="KW-0067">ATP-binding</keyword>
<dbReference type="InterPro" id="IPR000014">
    <property type="entry name" value="PAS"/>
</dbReference>
<dbReference type="PROSITE" id="PS50109">
    <property type="entry name" value="HIS_KIN"/>
    <property type="match status" value="1"/>
</dbReference>
<evidence type="ECO:0000256" key="10">
    <source>
        <dbReference type="ARBA" id="ARBA00022840"/>
    </source>
</evidence>
<dbReference type="Gene3D" id="3.40.50.2300">
    <property type="match status" value="2"/>
</dbReference>
<feature type="domain" description="Response regulatory" evidence="21">
    <location>
        <begin position="900"/>
        <end position="1014"/>
    </location>
</feature>
<reference evidence="24 25" key="1">
    <citation type="submission" date="2018-07" db="EMBL/GenBank/DDBJ databases">
        <title>Corallincola holothuriorum sp. nov., a new facultative anaerobe isolated from sea cucumber Apostichopus japonicus.</title>
        <authorList>
            <person name="Xia H."/>
        </authorList>
    </citation>
    <scope>NUCLEOTIDE SEQUENCE [LARGE SCALE GENOMIC DNA]</scope>
    <source>
        <strain evidence="24 25">C4</strain>
    </source>
</reference>
<dbReference type="InterPro" id="IPR008207">
    <property type="entry name" value="Sig_transdc_His_kin_Hpt_dom"/>
</dbReference>
<dbReference type="PROSITE" id="PS50110">
    <property type="entry name" value="RESPONSE_REGULATORY"/>
    <property type="match status" value="2"/>
</dbReference>
<dbReference type="PANTHER" id="PTHR45339:SF1">
    <property type="entry name" value="HYBRID SIGNAL TRANSDUCTION HISTIDINE KINASE J"/>
    <property type="match status" value="1"/>
</dbReference>
<organism evidence="24 25">
    <name type="scientific">Corallincola holothuriorum</name>
    <dbReference type="NCBI Taxonomy" id="2282215"/>
    <lineage>
        <taxon>Bacteria</taxon>
        <taxon>Pseudomonadati</taxon>
        <taxon>Pseudomonadota</taxon>
        <taxon>Gammaproteobacteria</taxon>
        <taxon>Alteromonadales</taxon>
        <taxon>Psychromonadaceae</taxon>
        <taxon>Corallincola</taxon>
    </lineage>
</organism>
<dbReference type="SUPFAM" id="SSF52172">
    <property type="entry name" value="CheY-like"/>
    <property type="match status" value="2"/>
</dbReference>
<dbReference type="EC" id="2.7.13.3" evidence="3"/>
<dbReference type="SUPFAM" id="SSF55874">
    <property type="entry name" value="ATPase domain of HSP90 chaperone/DNA topoisomerase II/histidine kinase"/>
    <property type="match status" value="1"/>
</dbReference>
<evidence type="ECO:0000259" key="23">
    <source>
        <dbReference type="PROSITE" id="PS50894"/>
    </source>
</evidence>
<dbReference type="AlphaFoldDB" id="A0A368NQV9"/>
<gene>
    <name evidence="24" type="ORF">DU002_04095</name>
</gene>
<dbReference type="InterPro" id="IPR003661">
    <property type="entry name" value="HisK_dim/P_dom"/>
</dbReference>
<dbReference type="PROSITE" id="PS50894">
    <property type="entry name" value="HPT"/>
    <property type="match status" value="1"/>
</dbReference>
<proteinExistence type="predicted"/>
<evidence type="ECO:0000256" key="7">
    <source>
        <dbReference type="ARBA" id="ARBA00022692"/>
    </source>
</evidence>
<dbReference type="CDD" id="cd16922">
    <property type="entry name" value="HATPase_EvgS-ArcB-TorS-like"/>
    <property type="match status" value="1"/>
</dbReference>
<evidence type="ECO:0000313" key="25">
    <source>
        <dbReference type="Proteomes" id="UP000252558"/>
    </source>
</evidence>
<keyword evidence="7 19" id="KW-0812">Transmembrane</keyword>
<dbReference type="Pfam" id="PF02518">
    <property type="entry name" value="HATPase_c"/>
    <property type="match status" value="1"/>
</dbReference>
<feature type="domain" description="PAS" evidence="22">
    <location>
        <begin position="363"/>
        <end position="433"/>
    </location>
</feature>
<dbReference type="InterPro" id="IPR013656">
    <property type="entry name" value="PAS_4"/>
</dbReference>
<feature type="domain" description="Response regulatory" evidence="21">
    <location>
        <begin position="754"/>
        <end position="879"/>
    </location>
</feature>
<evidence type="ECO:0000256" key="15">
    <source>
        <dbReference type="ARBA" id="ARBA00068150"/>
    </source>
</evidence>
<dbReference type="GO" id="GO:0005886">
    <property type="term" value="C:plasma membrane"/>
    <property type="evidence" value="ECO:0007669"/>
    <property type="project" value="UniProtKB-SubCell"/>
</dbReference>
<keyword evidence="13 19" id="KW-0472">Membrane</keyword>
<dbReference type="GO" id="GO:0000155">
    <property type="term" value="F:phosphorelay sensor kinase activity"/>
    <property type="evidence" value="ECO:0007669"/>
    <property type="project" value="InterPro"/>
</dbReference>
<comment type="subcellular location">
    <subcellularLocation>
        <location evidence="2">Cell membrane</location>
        <topology evidence="2">Multi-pass membrane protein</topology>
    </subcellularLocation>
</comment>
<dbReference type="Pfam" id="PF08448">
    <property type="entry name" value="PAS_4"/>
    <property type="match status" value="1"/>
</dbReference>
<accession>A0A368NQV9</accession>
<evidence type="ECO:0000256" key="11">
    <source>
        <dbReference type="ARBA" id="ARBA00022989"/>
    </source>
</evidence>
<feature type="domain" description="Histidine kinase" evidence="20">
    <location>
        <begin position="516"/>
        <end position="737"/>
    </location>
</feature>
<sequence>MSSLFRTARSVYLVTAFFILLVSVTVWRLTEHNIQISKQQQVASLQTVLRITHQALLSWYEQQVNTLTAMINNPIYRPLANQLDLLPAEPELLRASPAHLTLNMQIMPMLTRMRYTGYQLIDRDGLVLSSNELDAIGQATPMLAQSELVSRLWRGEALISLPLKTRGDNLSYHQYVATPLFDGADQPFAALLIQQDAEQGLGQILQRARQGKSGEAFAFTSDGLMLSNSRFEKQLRALGLLDADQRSALNLKLADPGRALTVKQKAAVGANQPLTFLVQQALKQEQGIDVDGYRDYRGVEVVGAWQWDDKLGFGIAVEMDATEAFTLSRQGIFSAIGWTVLLATGTLAFAIIMIRHRRRFQKQDRLLTELINRAPIQLSIKDLEGRYLLVNDALASRYGRDKKNIVGGTVEQFLSLPEARLVRKHDQEVLDTTQVQLFEETFHLADEQEVLRTIRFPLLDLEGRIEALCAIAIDVTEEASLREALRQLNDELEQRVAQRTLEAIQANKAKSEFLANMSHEIRTPMNAVLGMVQLLLNTPLTAQQKDYVDKAQLSAKSLLQIINDILDFSKIEAGKLALEKIEFSLDKVLDQAVSLTSHKLVGKNVELLLALDPDVPTQLLGDPLRLTQVLTNLLSNASKFTPHGEITLQVRCIEEQRGNANLEFKVIDSGIGIEAERLESLFSPFEQADGSTTRQFGGTGLGLSICKRLVELMGGDISVTSDVGKGTSFSFCLNFVTLEKDAPISLSRALQGKLALVVDDSAGARNIYANMLQSFGVEVVEAQDGEVALAEIMKRARANTPFQLLLVDWKMPKMDGLQLLDHLLEMQHENPVFAMPRVLMMTAFGYEDDFARQHHMLSSRTLYKPFTPSALFDQLCELFQVQPLVDEHQGERYIDLTGCRLLLVEDNPINQQVAAELLLSRGADVSIASSGVQALSMQAKEQFDLILMDIQMPEMDGLEAARQLRDRGVDTPIIAMTAHAMNEDKEKSLAAGMNDHVTKPIDADHLFSVIAHWLGLSQSQEKQQQESQIFNGDFALRQCSDNKVLLGNSLRSFVGEAAKSMEAIAEFHRNRQGEELVALLHRLKGSAGNLGMQPLSASLAQGQQLCEQSNYDDEYEGWVTDFRALFQQTIQSVKSYLDDNADPVSRIVPVPRDALLGRLEALRVRIQDGEYIDDQEIARLKASFRAGEDSALFEQLSLSLISLDQEAALNYLSQLLELLRARYR</sequence>
<dbReference type="Gene3D" id="1.20.120.160">
    <property type="entry name" value="HPT domain"/>
    <property type="match status" value="1"/>
</dbReference>
<dbReference type="SUPFAM" id="SSF47384">
    <property type="entry name" value="Homodimeric domain of signal transducing histidine kinase"/>
    <property type="match status" value="1"/>
</dbReference>
<name>A0A368NQV9_9GAMM</name>
<comment type="catalytic activity">
    <reaction evidence="1">
        <text>ATP + protein L-histidine = ADP + protein N-phospho-L-histidine.</text>
        <dbReference type="EC" id="2.7.13.3"/>
    </reaction>
</comment>
<dbReference type="InterPro" id="IPR036641">
    <property type="entry name" value="HPT_dom_sf"/>
</dbReference>
<evidence type="ECO:0000256" key="2">
    <source>
        <dbReference type="ARBA" id="ARBA00004651"/>
    </source>
</evidence>
<dbReference type="OrthoDB" id="9810730at2"/>
<dbReference type="EMBL" id="QPID01000002">
    <property type="protein sequence ID" value="RCU51661.1"/>
    <property type="molecule type" value="Genomic_DNA"/>
</dbReference>
<keyword evidence="9" id="KW-0418">Kinase</keyword>
<keyword evidence="8" id="KW-0547">Nucleotide-binding</keyword>
<dbReference type="Pfam" id="PF00512">
    <property type="entry name" value="HisKA"/>
    <property type="match status" value="1"/>
</dbReference>
<dbReference type="SMART" id="SM00448">
    <property type="entry name" value="REC"/>
    <property type="match status" value="2"/>
</dbReference>
<keyword evidence="5 17" id="KW-0597">Phosphoprotein</keyword>
<dbReference type="InterPro" id="IPR001789">
    <property type="entry name" value="Sig_transdc_resp-reg_receiver"/>
</dbReference>
<dbReference type="CDD" id="cd17546">
    <property type="entry name" value="REC_hyHK_CKI1_RcsC-like"/>
    <property type="match status" value="1"/>
</dbReference>
<evidence type="ECO:0000256" key="19">
    <source>
        <dbReference type="SAM" id="Phobius"/>
    </source>
</evidence>
<feature type="transmembrane region" description="Helical" evidence="19">
    <location>
        <begin position="332"/>
        <end position="354"/>
    </location>
</feature>
<evidence type="ECO:0000313" key="24">
    <source>
        <dbReference type="EMBL" id="RCU51661.1"/>
    </source>
</evidence>
<evidence type="ECO:0000256" key="3">
    <source>
        <dbReference type="ARBA" id="ARBA00012438"/>
    </source>
</evidence>
<dbReference type="Pfam" id="PF01627">
    <property type="entry name" value="Hpt"/>
    <property type="match status" value="1"/>
</dbReference>
<dbReference type="PANTHER" id="PTHR45339">
    <property type="entry name" value="HYBRID SIGNAL TRANSDUCTION HISTIDINE KINASE J"/>
    <property type="match status" value="1"/>
</dbReference>
<evidence type="ECO:0000259" key="20">
    <source>
        <dbReference type="PROSITE" id="PS50109"/>
    </source>
</evidence>
<evidence type="ECO:0000256" key="6">
    <source>
        <dbReference type="ARBA" id="ARBA00022679"/>
    </source>
</evidence>
<dbReference type="InterPro" id="IPR036097">
    <property type="entry name" value="HisK_dim/P_sf"/>
</dbReference>
<dbReference type="SUPFAM" id="SSF47226">
    <property type="entry name" value="Histidine-containing phosphotransfer domain, HPT domain"/>
    <property type="match status" value="1"/>
</dbReference>
<dbReference type="FunFam" id="3.30.565.10:FF:000010">
    <property type="entry name" value="Sensor histidine kinase RcsC"/>
    <property type="match status" value="1"/>
</dbReference>
<feature type="coiled-coil region" evidence="18">
    <location>
        <begin position="475"/>
        <end position="502"/>
    </location>
</feature>